<proteinExistence type="predicted"/>
<evidence type="ECO:0000313" key="2">
    <source>
        <dbReference type="Proteomes" id="UP000177053"/>
    </source>
</evidence>
<dbReference type="AlphaFoldDB" id="A0A1F7XAV8"/>
<evidence type="ECO:0008006" key="3">
    <source>
        <dbReference type="Google" id="ProtNLM"/>
    </source>
</evidence>
<dbReference type="Gene3D" id="3.40.50.1820">
    <property type="entry name" value="alpha/beta hydrolase"/>
    <property type="match status" value="1"/>
</dbReference>
<comment type="caution">
    <text evidence="1">The sequence shown here is derived from an EMBL/GenBank/DDBJ whole genome shotgun (WGS) entry which is preliminary data.</text>
</comment>
<dbReference type="Proteomes" id="UP000177053">
    <property type="component" value="Unassembled WGS sequence"/>
</dbReference>
<name>A0A1F7XAV8_9BACT</name>
<evidence type="ECO:0000313" key="1">
    <source>
        <dbReference type="EMBL" id="OGM11485.1"/>
    </source>
</evidence>
<protein>
    <recommendedName>
        <fullName evidence="3">Alpha/beta hydrolase</fullName>
    </recommendedName>
</protein>
<organism evidence="1 2">
    <name type="scientific">Candidatus Woesebacteria bacterium RBG_16_34_12</name>
    <dbReference type="NCBI Taxonomy" id="1802480"/>
    <lineage>
        <taxon>Bacteria</taxon>
        <taxon>Candidatus Woeseibacteriota</taxon>
    </lineage>
</organism>
<reference evidence="1 2" key="1">
    <citation type="journal article" date="2016" name="Nat. Commun.">
        <title>Thousands of microbial genomes shed light on interconnected biogeochemical processes in an aquifer system.</title>
        <authorList>
            <person name="Anantharaman K."/>
            <person name="Brown C.T."/>
            <person name="Hug L.A."/>
            <person name="Sharon I."/>
            <person name="Castelle C.J."/>
            <person name="Probst A.J."/>
            <person name="Thomas B.C."/>
            <person name="Singh A."/>
            <person name="Wilkins M.J."/>
            <person name="Karaoz U."/>
            <person name="Brodie E.L."/>
            <person name="Williams K.H."/>
            <person name="Hubbard S.S."/>
            <person name="Banfield J.F."/>
        </authorList>
    </citation>
    <scope>NUCLEOTIDE SEQUENCE [LARGE SCALE GENOMIC DNA]</scope>
</reference>
<dbReference type="SUPFAM" id="SSF53474">
    <property type="entry name" value="alpha/beta-Hydrolases"/>
    <property type="match status" value="1"/>
</dbReference>
<dbReference type="InterPro" id="IPR029058">
    <property type="entry name" value="AB_hydrolase_fold"/>
</dbReference>
<dbReference type="EMBL" id="MGFS01000016">
    <property type="protein sequence ID" value="OGM11485.1"/>
    <property type="molecule type" value="Genomic_DNA"/>
</dbReference>
<accession>A0A1F7XAV8</accession>
<sequence length="171" mass="20504">MQILILPGYSEHNREWIKEIDARLKTKYDVLIHEWSHWENSSTLFRLKYEINQILNKVRDKEKVNIIAKSVGTRVLMNLIMDKDFLSKINKVIMCGIPTRFENETTRILYKDSLSLLSPSQFLILQNDKDPLAKFSYVNKYIKSINPEFRILKMPRNDHNYPYFDEFLKFL</sequence>
<gene>
    <name evidence="1" type="ORF">A2Z22_00345</name>
</gene>